<proteinExistence type="predicted"/>
<organism evidence="1 2">
    <name type="scientific">Lucifera butyrica</name>
    <dbReference type="NCBI Taxonomy" id="1351585"/>
    <lineage>
        <taxon>Bacteria</taxon>
        <taxon>Bacillati</taxon>
        <taxon>Bacillota</taxon>
        <taxon>Negativicutes</taxon>
        <taxon>Veillonellales</taxon>
        <taxon>Veillonellaceae</taxon>
        <taxon>Lucifera</taxon>
    </lineage>
</organism>
<accession>A0A498R2C9</accession>
<name>A0A498R2C9_9FIRM</name>
<sequence>MECEKIIVRNKIYRKGDLVSKLILLTVDYNFSSDSDFKKHYGMDTIMKELFDEEVEKSDFESTQIYQKYLEVKKTGEDNEFFQVMYKIKDDLGIKISEHIYLHHIATGLAIKENRIVPWECVDSKLYIADTWWESDDNIIDDMRNLSIIEFLSKYKGY</sequence>
<reference evidence="1 2" key="1">
    <citation type="submission" date="2018-06" db="EMBL/GenBank/DDBJ databases">
        <authorList>
            <person name="Strepis N."/>
        </authorList>
    </citation>
    <scope>NUCLEOTIDE SEQUENCE [LARGE SCALE GENOMIC DNA]</scope>
    <source>
        <strain evidence="1">LUCI</strain>
    </source>
</reference>
<dbReference type="RefSeq" id="WP_122626604.1">
    <property type="nucleotide sequence ID" value="NZ_UPPP01000057.1"/>
</dbReference>
<protein>
    <submittedName>
        <fullName evidence="1">Uncharacterized protein</fullName>
    </submittedName>
</protein>
<dbReference type="OrthoDB" id="3035135at2"/>
<keyword evidence="2" id="KW-1185">Reference proteome</keyword>
<dbReference type="Proteomes" id="UP000277811">
    <property type="component" value="Unassembled WGS sequence"/>
</dbReference>
<gene>
    <name evidence="1" type="ORF">LUCI_0834</name>
</gene>
<dbReference type="EMBL" id="UPPP01000057">
    <property type="protein sequence ID" value="VBB05624.1"/>
    <property type="molecule type" value="Genomic_DNA"/>
</dbReference>
<evidence type="ECO:0000313" key="2">
    <source>
        <dbReference type="Proteomes" id="UP000277811"/>
    </source>
</evidence>
<evidence type="ECO:0000313" key="1">
    <source>
        <dbReference type="EMBL" id="VBB05624.1"/>
    </source>
</evidence>
<dbReference type="AlphaFoldDB" id="A0A498R2C9"/>